<dbReference type="GO" id="GO:0000981">
    <property type="term" value="F:DNA-binding transcription factor activity, RNA polymerase II-specific"/>
    <property type="evidence" value="ECO:0007669"/>
    <property type="project" value="TreeGrafter"/>
</dbReference>
<dbReference type="GO" id="GO:0008270">
    <property type="term" value="F:zinc ion binding"/>
    <property type="evidence" value="ECO:0007669"/>
    <property type="project" value="UniProtKB-KW"/>
</dbReference>
<evidence type="ECO:0000259" key="6">
    <source>
        <dbReference type="PROSITE" id="PS50157"/>
    </source>
</evidence>
<dbReference type="PANTHER" id="PTHR19818">
    <property type="entry name" value="ZINC FINGER PROTEIN ZIC AND GLI"/>
    <property type="match status" value="1"/>
</dbReference>
<keyword evidence="1" id="KW-0479">Metal-binding</keyword>
<evidence type="ECO:0000256" key="3">
    <source>
        <dbReference type="ARBA" id="ARBA00022771"/>
    </source>
</evidence>
<dbReference type="PROSITE" id="PS00028">
    <property type="entry name" value="ZINC_FINGER_C2H2_1"/>
    <property type="match status" value="3"/>
</dbReference>
<dbReference type="GO" id="GO:0000978">
    <property type="term" value="F:RNA polymerase II cis-regulatory region sequence-specific DNA binding"/>
    <property type="evidence" value="ECO:0007669"/>
    <property type="project" value="TreeGrafter"/>
</dbReference>
<keyword evidence="3 5" id="KW-0863">Zinc-finger</keyword>
<dbReference type="GO" id="GO:0045944">
    <property type="term" value="P:positive regulation of transcription by RNA polymerase II"/>
    <property type="evidence" value="ECO:0007669"/>
    <property type="project" value="UniProtKB-ARBA"/>
</dbReference>
<dbReference type="OrthoDB" id="313247at2759"/>
<feature type="domain" description="C2H2-type" evidence="6">
    <location>
        <begin position="5"/>
        <end position="34"/>
    </location>
</feature>
<dbReference type="InParanoid" id="A0A078B2Y9"/>
<sequence>MKRPYECNHQECDKKFTTRFSLRRHIATHQPAKQFVCVICFKKFALAQYLKEHTYIHTGQKPFKCPYDGCTKAFRQAGKLSMHKKFHQNKIFIVQKIKKRPVVATNSFKKTLKCENSCSLDSTHEMKVEIPLFKKFIQSSEGSLSTNEDLINSSASHSPRSMTTDFQQENLTFQNILKQQQIQLQEEEQVLRFIDNLQYPSMVMTRMMPVPGSFNQSSFAYPQKIEQQGISNNQLFLQQRLPQAF</sequence>
<dbReference type="InterPro" id="IPR050329">
    <property type="entry name" value="GLI_C2H2-zinc-finger"/>
</dbReference>
<organism evidence="7 8">
    <name type="scientific">Stylonychia lemnae</name>
    <name type="common">Ciliate</name>
    <dbReference type="NCBI Taxonomy" id="5949"/>
    <lineage>
        <taxon>Eukaryota</taxon>
        <taxon>Sar</taxon>
        <taxon>Alveolata</taxon>
        <taxon>Ciliophora</taxon>
        <taxon>Intramacronucleata</taxon>
        <taxon>Spirotrichea</taxon>
        <taxon>Stichotrichia</taxon>
        <taxon>Sporadotrichida</taxon>
        <taxon>Oxytrichidae</taxon>
        <taxon>Stylonychinae</taxon>
        <taxon>Stylonychia</taxon>
    </lineage>
</organism>
<dbReference type="Pfam" id="PF00096">
    <property type="entry name" value="zf-C2H2"/>
    <property type="match status" value="2"/>
</dbReference>
<keyword evidence="2" id="KW-0677">Repeat</keyword>
<dbReference type="SUPFAM" id="SSF57667">
    <property type="entry name" value="beta-beta-alpha zinc fingers"/>
    <property type="match status" value="2"/>
</dbReference>
<dbReference type="AlphaFoldDB" id="A0A078B2Y9"/>
<evidence type="ECO:0000256" key="2">
    <source>
        <dbReference type="ARBA" id="ARBA00022737"/>
    </source>
</evidence>
<dbReference type="FunFam" id="3.30.160.60:FF:000072">
    <property type="entry name" value="zinc finger protein 143 isoform X1"/>
    <property type="match status" value="1"/>
</dbReference>
<keyword evidence="8" id="KW-1185">Reference proteome</keyword>
<proteinExistence type="predicted"/>
<name>A0A078B2Y9_STYLE</name>
<gene>
    <name evidence="7" type="primary">Contig15685.g16707</name>
    <name evidence="7" type="ORF">STYLEM_17743</name>
</gene>
<accession>A0A078B2Y9</accession>
<evidence type="ECO:0000256" key="4">
    <source>
        <dbReference type="ARBA" id="ARBA00022833"/>
    </source>
</evidence>
<reference evidence="7 8" key="1">
    <citation type="submission" date="2014-06" db="EMBL/GenBank/DDBJ databases">
        <authorList>
            <person name="Swart Estienne"/>
        </authorList>
    </citation>
    <scope>NUCLEOTIDE SEQUENCE [LARGE SCALE GENOMIC DNA]</scope>
    <source>
        <strain evidence="7 8">130c</strain>
    </source>
</reference>
<dbReference type="GO" id="GO:0005634">
    <property type="term" value="C:nucleus"/>
    <property type="evidence" value="ECO:0007669"/>
    <property type="project" value="UniProtKB-ARBA"/>
</dbReference>
<protein>
    <submittedName>
        <fullName evidence="7">Transcription factor mtf-1</fullName>
    </submittedName>
</protein>
<keyword evidence="4" id="KW-0862">Zinc</keyword>
<dbReference type="EMBL" id="CCKQ01016750">
    <property type="protein sequence ID" value="CDW88621.1"/>
    <property type="molecule type" value="Genomic_DNA"/>
</dbReference>
<dbReference type="PROSITE" id="PS50157">
    <property type="entry name" value="ZINC_FINGER_C2H2_2"/>
    <property type="match status" value="3"/>
</dbReference>
<evidence type="ECO:0000256" key="1">
    <source>
        <dbReference type="ARBA" id="ARBA00022723"/>
    </source>
</evidence>
<feature type="domain" description="C2H2-type" evidence="6">
    <location>
        <begin position="35"/>
        <end position="62"/>
    </location>
</feature>
<dbReference type="Gene3D" id="3.30.160.60">
    <property type="entry name" value="Classic Zinc Finger"/>
    <property type="match status" value="3"/>
</dbReference>
<dbReference type="SMART" id="SM00355">
    <property type="entry name" value="ZnF_C2H2"/>
    <property type="match status" value="3"/>
</dbReference>
<dbReference type="Proteomes" id="UP000039865">
    <property type="component" value="Unassembled WGS sequence"/>
</dbReference>
<dbReference type="PANTHER" id="PTHR19818:SF139">
    <property type="entry name" value="PAIR-RULE PROTEIN ODD-PAIRED"/>
    <property type="match status" value="1"/>
</dbReference>
<evidence type="ECO:0000313" key="7">
    <source>
        <dbReference type="EMBL" id="CDW88621.1"/>
    </source>
</evidence>
<feature type="domain" description="C2H2-type" evidence="6">
    <location>
        <begin position="63"/>
        <end position="90"/>
    </location>
</feature>
<evidence type="ECO:0000313" key="8">
    <source>
        <dbReference type="Proteomes" id="UP000039865"/>
    </source>
</evidence>
<evidence type="ECO:0000256" key="5">
    <source>
        <dbReference type="PROSITE-ProRule" id="PRU00042"/>
    </source>
</evidence>
<dbReference type="InterPro" id="IPR036236">
    <property type="entry name" value="Znf_C2H2_sf"/>
</dbReference>
<dbReference type="InterPro" id="IPR013087">
    <property type="entry name" value="Znf_C2H2_type"/>
</dbReference>